<comment type="similarity">
    <text evidence="1">Belongs to the FAH family.</text>
</comment>
<dbReference type="Pfam" id="PF01557">
    <property type="entry name" value="FAA_hydrolase"/>
    <property type="match status" value="1"/>
</dbReference>
<dbReference type="InterPro" id="IPR051121">
    <property type="entry name" value="FAH"/>
</dbReference>
<comment type="caution">
    <text evidence="4">The sequence shown here is derived from an EMBL/GenBank/DDBJ whole genome shotgun (WGS) entry which is preliminary data.</text>
</comment>
<organism evidence="4 5">
    <name type="scientific">Elstera cyanobacteriorum</name>
    <dbReference type="NCBI Taxonomy" id="2022747"/>
    <lineage>
        <taxon>Bacteria</taxon>
        <taxon>Pseudomonadati</taxon>
        <taxon>Pseudomonadota</taxon>
        <taxon>Alphaproteobacteria</taxon>
        <taxon>Rhodospirillales</taxon>
        <taxon>Rhodospirillaceae</taxon>
        <taxon>Elstera</taxon>
    </lineage>
</organism>
<gene>
    <name evidence="4" type="ORF">CHR90_09515</name>
</gene>
<keyword evidence="2" id="KW-0479">Metal-binding</keyword>
<dbReference type="GO" id="GO:0019752">
    <property type="term" value="P:carboxylic acid metabolic process"/>
    <property type="evidence" value="ECO:0007669"/>
    <property type="project" value="UniProtKB-ARBA"/>
</dbReference>
<dbReference type="AlphaFoldDB" id="A0A255XNM6"/>
<evidence type="ECO:0000256" key="1">
    <source>
        <dbReference type="ARBA" id="ARBA00010211"/>
    </source>
</evidence>
<evidence type="ECO:0000313" key="4">
    <source>
        <dbReference type="EMBL" id="OYQ18512.1"/>
    </source>
</evidence>
<dbReference type="FunFam" id="3.90.850.10:FF:000002">
    <property type="entry name" value="2-hydroxyhepta-2,4-diene-1,7-dioate isomerase"/>
    <property type="match status" value="1"/>
</dbReference>
<feature type="domain" description="Fumarylacetoacetase-like C-terminal" evidence="3">
    <location>
        <begin position="72"/>
        <end position="275"/>
    </location>
</feature>
<protein>
    <recommendedName>
        <fullName evidence="3">Fumarylacetoacetase-like C-terminal domain-containing protein</fullName>
    </recommendedName>
</protein>
<dbReference type="GO" id="GO:0016853">
    <property type="term" value="F:isomerase activity"/>
    <property type="evidence" value="ECO:0007669"/>
    <property type="project" value="UniProtKB-ARBA"/>
</dbReference>
<dbReference type="EMBL" id="NOXS01000032">
    <property type="protein sequence ID" value="OYQ18512.1"/>
    <property type="molecule type" value="Genomic_DNA"/>
</dbReference>
<proteinExistence type="inferred from homology"/>
<dbReference type="Gene3D" id="3.90.850.10">
    <property type="entry name" value="Fumarylacetoacetase-like, C-terminal domain"/>
    <property type="match status" value="1"/>
</dbReference>
<keyword evidence="5" id="KW-1185">Reference proteome</keyword>
<reference evidence="4 5" key="1">
    <citation type="submission" date="2017-07" db="EMBL/GenBank/DDBJ databases">
        <title>Elstera cyanobacteriorum sp. nov., a novel bacterium isolated from cyanobacterial aggregates in a eutrophic lake.</title>
        <authorList>
            <person name="Cai H."/>
        </authorList>
    </citation>
    <scope>NUCLEOTIDE SEQUENCE [LARGE SCALE GENOMIC DNA]</scope>
    <source>
        <strain evidence="4 5">TH019</strain>
    </source>
</reference>
<dbReference type="GO" id="GO:0046872">
    <property type="term" value="F:metal ion binding"/>
    <property type="evidence" value="ECO:0007669"/>
    <property type="project" value="UniProtKB-KW"/>
</dbReference>
<dbReference type="Proteomes" id="UP000216361">
    <property type="component" value="Unassembled WGS sequence"/>
</dbReference>
<evidence type="ECO:0000313" key="5">
    <source>
        <dbReference type="Proteomes" id="UP000216361"/>
    </source>
</evidence>
<dbReference type="RefSeq" id="WP_094408775.1">
    <property type="nucleotide sequence ID" value="NZ_BMJZ01000001.1"/>
</dbReference>
<accession>A0A255XNM6</accession>
<evidence type="ECO:0000256" key="2">
    <source>
        <dbReference type="ARBA" id="ARBA00022723"/>
    </source>
</evidence>
<dbReference type="PANTHER" id="PTHR42796">
    <property type="entry name" value="FUMARYLACETOACETATE HYDROLASE DOMAIN-CONTAINING PROTEIN 2A-RELATED"/>
    <property type="match status" value="1"/>
</dbReference>
<dbReference type="InterPro" id="IPR036663">
    <property type="entry name" value="Fumarylacetoacetase_C_sf"/>
</dbReference>
<evidence type="ECO:0000259" key="3">
    <source>
        <dbReference type="Pfam" id="PF01557"/>
    </source>
</evidence>
<sequence>MKLVRWGLEGQEKPGILDAEGQVRDLSAVIPDISHSVLSDSGLDVLRRLDLSHLRVVPDYVRLGAPVGRVGKIIAIGLNYADHAAEAGLKPPAEPIVFQKATSSLCGPYDPIEIPRGSVKTDWEIELGVVIGRRAKYIAEADALDHVAGYCTVNDVSERHLQTERGGQWTKGKSHDTFCPVGPWLVTKDEVPDPQTLPLWCSVDGQRYQDGTTAPMIFTVAHIIAYLSQMMTLEPGDIIATGTPPGVGMGIKPDPIFLKPGQIVECEVVGLGKQRHLTIAV</sequence>
<name>A0A255XNM6_9PROT</name>
<dbReference type="SUPFAM" id="SSF56529">
    <property type="entry name" value="FAH"/>
    <property type="match status" value="1"/>
</dbReference>
<dbReference type="PANTHER" id="PTHR42796:SF4">
    <property type="entry name" value="FUMARYLACETOACETATE HYDROLASE DOMAIN-CONTAINING PROTEIN 2A"/>
    <property type="match status" value="1"/>
</dbReference>
<dbReference type="InterPro" id="IPR011234">
    <property type="entry name" value="Fumarylacetoacetase-like_C"/>
</dbReference>
<dbReference type="OrthoDB" id="9780293at2"/>